<evidence type="ECO:0000313" key="2">
    <source>
        <dbReference type="EMBL" id="EKA61867.1"/>
    </source>
</evidence>
<accession>K1E8X8</accession>
<reference evidence="2 3" key="1">
    <citation type="journal article" date="2012" name="J. Bacteriol.">
        <title>Genome Sequence of Janibacter hoylei MTCC8307, Isolated from the Stratospheric Air.</title>
        <authorList>
            <person name="Pawar S.P."/>
            <person name="Dhotre D.P."/>
            <person name="Shetty S.A."/>
            <person name="Chowdhury S.P."/>
            <person name="Chaudhari B.L."/>
            <person name="Shouche Y.S."/>
        </authorList>
    </citation>
    <scope>NUCLEOTIDE SEQUENCE [LARGE SCALE GENOMIC DNA]</scope>
    <source>
        <strain evidence="2 3">PVAS-1</strain>
    </source>
</reference>
<dbReference type="InterPro" id="IPR026001">
    <property type="entry name" value="Abi-like_C"/>
</dbReference>
<gene>
    <name evidence="2" type="ORF">B277_04969</name>
</gene>
<comment type="caution">
    <text evidence="2">The sequence shown here is derived from an EMBL/GenBank/DDBJ whole genome shotgun (WGS) entry which is preliminary data.</text>
</comment>
<feature type="domain" description="Abortive infection protein-like C-terminal" evidence="1">
    <location>
        <begin position="33"/>
        <end position="112"/>
    </location>
</feature>
<evidence type="ECO:0000259" key="1">
    <source>
        <dbReference type="Pfam" id="PF14355"/>
    </source>
</evidence>
<dbReference type="AlphaFoldDB" id="K1E8X8"/>
<dbReference type="STRING" id="1210046.B277_04969"/>
<dbReference type="PATRIC" id="fig|1210046.3.peg.962"/>
<proteinExistence type="predicted"/>
<name>K1E8X8_9MICO</name>
<dbReference type="EMBL" id="ALWX01000019">
    <property type="protein sequence ID" value="EKA61867.1"/>
    <property type="molecule type" value="Genomic_DNA"/>
</dbReference>
<dbReference type="Proteomes" id="UP000004474">
    <property type="component" value="Unassembled WGS sequence"/>
</dbReference>
<evidence type="ECO:0000313" key="3">
    <source>
        <dbReference type="Proteomes" id="UP000004474"/>
    </source>
</evidence>
<protein>
    <recommendedName>
        <fullName evidence="1">Abortive infection protein-like C-terminal domain-containing protein</fullName>
    </recommendedName>
</protein>
<organism evidence="2 3">
    <name type="scientific">Janibacter hoylei PVAS-1</name>
    <dbReference type="NCBI Taxonomy" id="1210046"/>
    <lineage>
        <taxon>Bacteria</taxon>
        <taxon>Bacillati</taxon>
        <taxon>Actinomycetota</taxon>
        <taxon>Actinomycetes</taxon>
        <taxon>Micrococcales</taxon>
        <taxon>Intrasporangiaceae</taxon>
        <taxon>Janibacter</taxon>
    </lineage>
</organism>
<sequence>MLTVSVVSPDPSRNLPARPTMGFPVNEKMDYNQLWHLARERLGVLPQQVDPNVPGANAIRAIHQSTWNIADQINALRNLQGTGHGRTLPSGVSEDLAMLVVREAATVADYMLARLEHEKG</sequence>
<dbReference type="Pfam" id="PF14355">
    <property type="entry name" value="Abi_C"/>
    <property type="match status" value="1"/>
</dbReference>